<evidence type="ECO:0000256" key="3">
    <source>
        <dbReference type="ARBA" id="ARBA00004760"/>
    </source>
</evidence>
<name>A0AAP0JJH8_9MAGN</name>
<organism evidence="14 15">
    <name type="scientific">Stephania yunnanensis</name>
    <dbReference type="NCBI Taxonomy" id="152371"/>
    <lineage>
        <taxon>Eukaryota</taxon>
        <taxon>Viridiplantae</taxon>
        <taxon>Streptophyta</taxon>
        <taxon>Embryophyta</taxon>
        <taxon>Tracheophyta</taxon>
        <taxon>Spermatophyta</taxon>
        <taxon>Magnoliopsida</taxon>
        <taxon>Ranunculales</taxon>
        <taxon>Menispermaceae</taxon>
        <taxon>Menispermoideae</taxon>
        <taxon>Cissampelideae</taxon>
        <taxon>Stephania</taxon>
    </lineage>
</organism>
<evidence type="ECO:0000256" key="2">
    <source>
        <dbReference type="ARBA" id="ARBA00004389"/>
    </source>
</evidence>
<evidence type="ECO:0000256" key="4">
    <source>
        <dbReference type="ARBA" id="ARBA00004991"/>
    </source>
</evidence>
<evidence type="ECO:0000313" key="15">
    <source>
        <dbReference type="Proteomes" id="UP001420932"/>
    </source>
</evidence>
<comment type="pathway">
    <text evidence="3">Lipid metabolism; sphingolipid metabolism.</text>
</comment>
<evidence type="ECO:0000256" key="6">
    <source>
        <dbReference type="ARBA" id="ARBA00013220"/>
    </source>
</evidence>
<evidence type="ECO:0000256" key="7">
    <source>
        <dbReference type="ARBA" id="ARBA00022679"/>
    </source>
</evidence>
<dbReference type="FunFam" id="3.40.640.10:FF:000049">
    <property type="entry name" value="serine palmitoyltransferase 1 isoform X1"/>
    <property type="match status" value="1"/>
</dbReference>
<evidence type="ECO:0000256" key="9">
    <source>
        <dbReference type="ARBA" id="ARBA00022919"/>
    </source>
</evidence>
<dbReference type="InterPro" id="IPR030391">
    <property type="entry name" value="MeTrfase_TrmA_CS"/>
</dbReference>
<reference evidence="14 15" key="1">
    <citation type="submission" date="2024-01" db="EMBL/GenBank/DDBJ databases">
        <title>Genome assemblies of Stephania.</title>
        <authorList>
            <person name="Yang L."/>
        </authorList>
    </citation>
    <scope>NUCLEOTIDE SEQUENCE [LARGE SCALE GENOMIC DNA]</scope>
    <source>
        <strain evidence="14">YNDBR</strain>
        <tissue evidence="14">Leaf</tissue>
    </source>
</reference>
<dbReference type="EC" id="2.3.1.50" evidence="6"/>
<dbReference type="PANTHER" id="PTHR13693">
    <property type="entry name" value="CLASS II AMINOTRANSFERASE/8-AMINO-7-OXONONANOATE SYNTHASE"/>
    <property type="match status" value="1"/>
</dbReference>
<keyword evidence="7" id="KW-0808">Transferase</keyword>
<dbReference type="InterPro" id="IPR050087">
    <property type="entry name" value="AON_synthase_class-II"/>
</dbReference>
<comment type="similarity">
    <text evidence="5">Belongs to the class-II pyridoxal-phosphate-dependent aminotransferase family.</text>
</comment>
<dbReference type="PANTHER" id="PTHR13693:SF2">
    <property type="entry name" value="SERINE PALMITOYLTRANSFERASE 1"/>
    <property type="match status" value="1"/>
</dbReference>
<comment type="subcellular location">
    <subcellularLocation>
        <location evidence="2">Endoplasmic reticulum membrane</location>
        <topology evidence="2">Single-pass membrane protein</topology>
    </subcellularLocation>
</comment>
<evidence type="ECO:0000313" key="14">
    <source>
        <dbReference type="EMBL" id="KAK9135201.1"/>
    </source>
</evidence>
<accession>A0AAP0JJH8</accession>
<proteinExistence type="inferred from homology"/>
<dbReference type="GO" id="GO:0046513">
    <property type="term" value="P:ceramide biosynthetic process"/>
    <property type="evidence" value="ECO:0007669"/>
    <property type="project" value="TreeGrafter"/>
</dbReference>
<feature type="domain" description="Aminotransferase class I/classII large" evidence="13">
    <location>
        <begin position="110"/>
        <end position="466"/>
    </location>
</feature>
<dbReference type="AlphaFoldDB" id="A0AAP0JJH8"/>
<dbReference type="Proteomes" id="UP001420932">
    <property type="component" value="Unassembled WGS sequence"/>
</dbReference>
<evidence type="ECO:0000256" key="1">
    <source>
        <dbReference type="ARBA" id="ARBA00001933"/>
    </source>
</evidence>
<keyword evidence="9" id="KW-0746">Sphingolipid metabolism</keyword>
<dbReference type="Gene3D" id="3.90.1150.10">
    <property type="entry name" value="Aspartate Aminotransferase, domain 1"/>
    <property type="match status" value="1"/>
</dbReference>
<gene>
    <name evidence="14" type="ORF">Syun_014531</name>
</gene>
<dbReference type="InterPro" id="IPR004839">
    <property type="entry name" value="Aminotransferase_I/II_large"/>
</dbReference>
<dbReference type="GO" id="GO:0046512">
    <property type="term" value="P:sphingosine biosynthetic process"/>
    <property type="evidence" value="ECO:0007669"/>
    <property type="project" value="TreeGrafter"/>
</dbReference>
<dbReference type="Gene3D" id="3.40.640.10">
    <property type="entry name" value="Type I PLP-dependent aspartate aminotransferase-like (Major domain)"/>
    <property type="match status" value="1"/>
</dbReference>
<evidence type="ECO:0000256" key="11">
    <source>
        <dbReference type="ARBA" id="ARBA00023315"/>
    </source>
</evidence>
<protein>
    <recommendedName>
        <fullName evidence="6">serine C-palmitoyltransferase</fullName>
        <ecNumber evidence="6">2.3.1.50</ecNumber>
    </recommendedName>
</protein>
<dbReference type="InterPro" id="IPR015421">
    <property type="entry name" value="PyrdxlP-dep_Trfase_major"/>
</dbReference>
<dbReference type="PROSITE" id="PS01231">
    <property type="entry name" value="TRMA_2"/>
    <property type="match status" value="1"/>
</dbReference>
<comment type="cofactor">
    <cofactor evidence="1">
        <name>pyridoxal 5'-phosphate</name>
        <dbReference type="ChEBI" id="CHEBI:597326"/>
    </cofactor>
</comment>
<keyword evidence="8" id="KW-0663">Pyridoxal phosphate</keyword>
<dbReference type="Gene3D" id="2.40.30.10">
    <property type="entry name" value="Translation factors"/>
    <property type="match status" value="1"/>
</dbReference>
<sequence length="844" mass="94002">MASTTLGVLKSALDWASITLDAPFARAVVFGVPIDGHYVVEALLGVAIFFLLFQKSYNPPRQPLTEREVDELCDDWHPEPLIPPITEDMLYAPPVLESAAGPHAVINGKDTVNFASANYLGLIGHEKLLKSCTASLEKYGVGSCGPRVFYGTIDVHLDCEDRISRFLGTPDSILYSYGLSTTFSAIPAFCKKGDIIVVDEGVHWGIQNGLHLSRSTVVYFKHNDMNSLEHALERITRENNRASKKRRYIVVEALYQNSGQIAPLDVIIRLREKYRFRVLLDESNSFGVLGGSGRGLTEHYDIPVEKIDIITASMGHSLVSDGGFCTGNARVVDHQRLSSSGYVFSASLPPYLASAAITAIDILEENPDLITKLKDNVALLCRGLANIEGLFIVSDPLSPLIFLKLKNSTGFFNEDLKLLETIADRMLKEDSVFVAASKRSIIDKCNLPAGLRVFVSAAHSESDLLKAYYLYIEIRTYIVDLFSLTMLIELGEDGIAVATEKIAIEQSDLVAWLNDVVPNLWLPMEASDEQLRVRLTDRTVFWALLSKLSAELCHGVEEKGMEGCYKLKSVEPVDMFPHTPHIESPGWAFLSNGSKLLFHRVVWANVSQNWYNIAAELEGMRFAIREGGKTVGAGIFNMVEKDTHFEVIFVDLALYCTVLPPPVPIHVDSLELDKQLYAWNAIAGWLWLPQLLHLPTGVWNPYEVDELCDDWHPEPLIPPIPEEMLCEPPVLESAAGPHAVINAKDTVNFASANYLGLIGHEKLLIGNNLLEPVDVNDFFFVLLLVFHRRQEEVRRRKVANRKAPVCARRRGVWVFNGTAEEIFNGTAKWEQEEEEAASRSRASS</sequence>
<dbReference type="SUPFAM" id="SSF53383">
    <property type="entry name" value="PLP-dependent transferases"/>
    <property type="match status" value="1"/>
</dbReference>
<dbReference type="EMBL" id="JBBNAF010000006">
    <property type="protein sequence ID" value="KAK9135201.1"/>
    <property type="molecule type" value="Genomic_DNA"/>
</dbReference>
<evidence type="ECO:0000256" key="8">
    <source>
        <dbReference type="ARBA" id="ARBA00022898"/>
    </source>
</evidence>
<comment type="pathway">
    <text evidence="4">Sphingolipid metabolism.</text>
</comment>
<dbReference type="InterPro" id="IPR015424">
    <property type="entry name" value="PyrdxlP-dep_Trfase"/>
</dbReference>
<evidence type="ECO:0000256" key="12">
    <source>
        <dbReference type="ARBA" id="ARBA00048528"/>
    </source>
</evidence>
<evidence type="ECO:0000256" key="10">
    <source>
        <dbReference type="ARBA" id="ARBA00023098"/>
    </source>
</evidence>
<comment type="caution">
    <text evidence="14">The sequence shown here is derived from an EMBL/GenBank/DDBJ whole genome shotgun (WGS) entry which is preliminary data.</text>
</comment>
<evidence type="ECO:0000259" key="13">
    <source>
        <dbReference type="Pfam" id="PF00155"/>
    </source>
</evidence>
<evidence type="ECO:0000256" key="5">
    <source>
        <dbReference type="ARBA" id="ARBA00008392"/>
    </source>
</evidence>
<comment type="catalytic activity">
    <reaction evidence="12">
        <text>L-serine + hexadecanoyl-CoA + H(+) = 3-oxosphinganine + CO2 + CoA</text>
        <dbReference type="Rhea" id="RHEA:14761"/>
        <dbReference type="ChEBI" id="CHEBI:15378"/>
        <dbReference type="ChEBI" id="CHEBI:16526"/>
        <dbReference type="ChEBI" id="CHEBI:33384"/>
        <dbReference type="ChEBI" id="CHEBI:57287"/>
        <dbReference type="ChEBI" id="CHEBI:57379"/>
        <dbReference type="ChEBI" id="CHEBI:58299"/>
        <dbReference type="EC" id="2.3.1.50"/>
    </reaction>
</comment>
<dbReference type="Pfam" id="PF00155">
    <property type="entry name" value="Aminotran_1_2"/>
    <property type="match status" value="1"/>
</dbReference>
<dbReference type="GO" id="GO:0030170">
    <property type="term" value="F:pyridoxal phosphate binding"/>
    <property type="evidence" value="ECO:0007669"/>
    <property type="project" value="InterPro"/>
</dbReference>
<dbReference type="InterPro" id="IPR015422">
    <property type="entry name" value="PyrdxlP-dep_Trfase_small"/>
</dbReference>
<keyword evidence="10" id="KW-0443">Lipid metabolism</keyword>
<keyword evidence="11" id="KW-0012">Acyltransferase</keyword>
<keyword evidence="15" id="KW-1185">Reference proteome</keyword>
<dbReference type="GO" id="GO:0004758">
    <property type="term" value="F:serine C-palmitoyltransferase activity"/>
    <property type="evidence" value="ECO:0007669"/>
    <property type="project" value="UniProtKB-EC"/>
</dbReference>
<dbReference type="GO" id="GO:0005789">
    <property type="term" value="C:endoplasmic reticulum membrane"/>
    <property type="evidence" value="ECO:0007669"/>
    <property type="project" value="UniProtKB-SubCell"/>
</dbReference>